<dbReference type="GO" id="GO:0009279">
    <property type="term" value="C:cell outer membrane"/>
    <property type="evidence" value="ECO:0007669"/>
    <property type="project" value="UniProtKB-SubCell"/>
</dbReference>
<dbReference type="EMBL" id="JASSOM010000051">
    <property type="protein sequence ID" value="MDK9363731.1"/>
    <property type="molecule type" value="Genomic_DNA"/>
</dbReference>
<evidence type="ECO:0000256" key="2">
    <source>
        <dbReference type="ARBA" id="ARBA00008064"/>
    </source>
</evidence>
<evidence type="ECO:0000256" key="9">
    <source>
        <dbReference type="ARBA" id="ARBA00023237"/>
    </source>
</evidence>
<evidence type="ECO:0000256" key="8">
    <source>
        <dbReference type="ARBA" id="ARBA00023136"/>
    </source>
</evidence>
<evidence type="ECO:0000256" key="5">
    <source>
        <dbReference type="ARBA" id="ARBA00022558"/>
    </source>
</evidence>
<protein>
    <submittedName>
        <fullName evidence="13">Fimbria/pilus outer membrane usher protein</fullName>
    </submittedName>
</protein>
<dbReference type="InterPro" id="IPR000015">
    <property type="entry name" value="Fimb_usher"/>
</dbReference>
<evidence type="ECO:0000256" key="1">
    <source>
        <dbReference type="ARBA" id="ARBA00004571"/>
    </source>
</evidence>
<evidence type="ECO:0000313" key="14">
    <source>
        <dbReference type="Proteomes" id="UP001223214"/>
    </source>
</evidence>
<dbReference type="PANTHER" id="PTHR30451:SF21">
    <property type="entry name" value="FIMBRIAL USHER DOMAIN-CONTAINING PROTEIN YDET-RELATED"/>
    <property type="match status" value="1"/>
</dbReference>
<evidence type="ECO:0000256" key="3">
    <source>
        <dbReference type="ARBA" id="ARBA00022448"/>
    </source>
</evidence>
<comment type="similarity">
    <text evidence="2 10">Belongs to the fimbrial export usher family.</text>
</comment>
<evidence type="ECO:0000256" key="6">
    <source>
        <dbReference type="ARBA" id="ARBA00022692"/>
    </source>
</evidence>
<sequence length="797" mass="86447">MMQPVDGAPVIGDLNAVMANQKKEGTYHVYIDVNGEKFATGDIQFSLKNDELVPCVPMTMYAKIGVDPSASDVHLNPEKDDRTCVLLTEAVPVAQSSFDFLTKKLSLSFPQSTLRAHLKDEIPAALWDDGIPALLVGYQASGSQTLQSQDESSKGSDNFVNLKNGINLGAWRLRNLSTFTQSSDAGTHWDSTSTYIERALPGIKGELVVGDAYTTGDLFDSIRIKGVQVASDTDMVPDSINGFAPVIRGIAKSNATVTIRQNNNIIYQTNVAPGPFAITDLAPVSSGGSLEVTVKEADGTETRYNQAFASMPILQRKGSLKYAFSAGKYSEAEAHGTEPDVFQAVLAYGLPYSLTLLSGLQHSNEYQSVDLGLGLDLGFLGAMSLDVAKQKATLSTDDENRKGSATHLVWQNHINKTRSDINLDLTRYSGGYISFADTYSNTDARQVKKQQLSLSFNQALTDTQSLFVSMNKTDYQNSASAKMYQIGLNSPLWKLNASVTFGLNQNADEKGSVTRDKQLLFNFSLPLSVFDTTSTASATAMITNDLKGNSNQTVGVNGNIMNSPALTYNTQFGYNVKKHDDDTKNANVGATYKGRYGEAQAGYNQDDQQKQFTYGLNGQLVLHRHGLTLGQYSDGSIALVSAPGADHVGITNNLGVYTDWRGYTLVPDLTAYKTNSVQIDPDSVGQNMSFENISAEVIPTKDAVVMASFPVNIGRKVLFTLNYKGDVIPFGSQAYLKGSDRMFFVGDRGELFITGASEEGEITVDMTEDHQCKAHYQLPKSKGKLPITMMALACGDQ</sequence>
<reference evidence="13 14" key="1">
    <citation type="submission" date="2023-06" db="EMBL/GenBank/DDBJ databases">
        <title>Identification and characterization of antibiotic-resistant Gram-negative bacteria.</title>
        <authorList>
            <person name="Cho G.-S."/>
            <person name="Lee J."/>
            <person name="Tai E."/>
            <person name="Jeong S."/>
            <person name="Kim I."/>
            <person name="Kim B.-E."/>
            <person name="Jeong M.-I."/>
            <person name="Oh K.-K."/>
            <person name="Franz C.M.A.P."/>
        </authorList>
    </citation>
    <scope>NUCLEOTIDE SEQUENCE [LARGE SCALE GENOMIC DNA]</scope>
    <source>
        <strain evidence="13 14">V106_12</strain>
    </source>
</reference>
<keyword evidence="8 10" id="KW-0472">Membrane</keyword>
<dbReference type="SUPFAM" id="SSF141729">
    <property type="entry name" value="FimD N-terminal domain-like"/>
    <property type="match status" value="1"/>
</dbReference>
<comment type="caution">
    <text evidence="13">The sequence shown here is derived from an EMBL/GenBank/DDBJ whole genome shotgun (WGS) entry which is preliminary data.</text>
</comment>
<gene>
    <name evidence="13" type="ORF">QQF32_11040</name>
</gene>
<dbReference type="AlphaFoldDB" id="A0AAP4D210"/>
<dbReference type="Gene3D" id="3.10.20.410">
    <property type="match status" value="1"/>
</dbReference>
<keyword evidence="7" id="KW-0732">Signal</keyword>
<dbReference type="Proteomes" id="UP001223214">
    <property type="component" value="Unassembled WGS sequence"/>
</dbReference>
<dbReference type="Gene3D" id="2.60.40.2070">
    <property type="match status" value="1"/>
</dbReference>
<feature type="domain" description="PapC N-terminal" evidence="12">
    <location>
        <begin position="20"/>
        <end position="141"/>
    </location>
</feature>
<name>A0AAP4D210_9ENTR</name>
<keyword evidence="4" id="KW-1134">Transmembrane beta strand</keyword>
<dbReference type="InterPro" id="IPR025885">
    <property type="entry name" value="PapC_N"/>
</dbReference>
<dbReference type="GO" id="GO:0009297">
    <property type="term" value="P:pilus assembly"/>
    <property type="evidence" value="ECO:0007669"/>
    <property type="project" value="InterPro"/>
</dbReference>
<evidence type="ECO:0000313" key="13">
    <source>
        <dbReference type="EMBL" id="MDK9363731.1"/>
    </source>
</evidence>
<dbReference type="GO" id="GO:0015473">
    <property type="term" value="F:fimbrial usher porin activity"/>
    <property type="evidence" value="ECO:0007669"/>
    <property type="project" value="InterPro"/>
</dbReference>
<dbReference type="PANTHER" id="PTHR30451">
    <property type="entry name" value="OUTER MEMBRANE USHER PROTEIN"/>
    <property type="match status" value="1"/>
</dbReference>
<keyword evidence="6 10" id="KW-0812">Transmembrane</keyword>
<dbReference type="FunFam" id="2.60.40.3110:FF:000001">
    <property type="entry name" value="Putative fimbrial outer membrane usher"/>
    <property type="match status" value="1"/>
</dbReference>
<evidence type="ECO:0000259" key="12">
    <source>
        <dbReference type="Pfam" id="PF13954"/>
    </source>
</evidence>
<evidence type="ECO:0000256" key="7">
    <source>
        <dbReference type="ARBA" id="ARBA00022729"/>
    </source>
</evidence>
<evidence type="ECO:0000256" key="10">
    <source>
        <dbReference type="RuleBase" id="RU003884"/>
    </source>
</evidence>
<keyword evidence="3 10" id="KW-0813">Transport</keyword>
<dbReference type="InterPro" id="IPR025949">
    <property type="entry name" value="PapC-like_C"/>
</dbReference>
<feature type="domain" description="PapC-like C-terminal" evidence="11">
    <location>
        <begin position="718"/>
        <end position="780"/>
    </location>
</feature>
<evidence type="ECO:0000256" key="4">
    <source>
        <dbReference type="ARBA" id="ARBA00022452"/>
    </source>
</evidence>
<dbReference type="Pfam" id="PF13953">
    <property type="entry name" value="PapC_C"/>
    <property type="match status" value="1"/>
</dbReference>
<dbReference type="Gene3D" id="2.60.40.3110">
    <property type="match status" value="1"/>
</dbReference>
<comment type="subcellular location">
    <subcellularLocation>
        <location evidence="1 10">Cell outer membrane</location>
        <topology evidence="1 10">Multi-pass membrane protein</topology>
    </subcellularLocation>
</comment>
<dbReference type="InterPro" id="IPR018030">
    <property type="entry name" value="Fimbrial_membr_usher_CS"/>
</dbReference>
<dbReference type="InterPro" id="IPR042186">
    <property type="entry name" value="FimD_plug_dom"/>
</dbReference>
<keyword evidence="14" id="KW-1185">Reference proteome</keyword>
<keyword evidence="5 10" id="KW-1029">Fimbrium biogenesis</keyword>
<dbReference type="RefSeq" id="WP_285150712.1">
    <property type="nucleotide sequence ID" value="NZ_JASSOM010000051.1"/>
</dbReference>
<proteinExistence type="inferred from homology"/>
<dbReference type="InterPro" id="IPR043142">
    <property type="entry name" value="PapC-like_C_sf"/>
</dbReference>
<dbReference type="Gene3D" id="2.60.40.2610">
    <property type="entry name" value="Outer membrane usher protein FimD, plug domain"/>
    <property type="match status" value="1"/>
</dbReference>
<dbReference type="Pfam" id="PF13954">
    <property type="entry name" value="PapC_N"/>
    <property type="match status" value="1"/>
</dbReference>
<dbReference type="InterPro" id="IPR037224">
    <property type="entry name" value="PapC_N_sf"/>
</dbReference>
<accession>A0AAP4D210</accession>
<dbReference type="Pfam" id="PF00577">
    <property type="entry name" value="Usher"/>
    <property type="match status" value="1"/>
</dbReference>
<keyword evidence="9 10" id="KW-0998">Cell outer membrane</keyword>
<organism evidence="13 14">
    <name type="scientific">Lelliottia wanjuensis</name>
    <dbReference type="NCBI Taxonomy" id="3050585"/>
    <lineage>
        <taxon>Bacteria</taxon>
        <taxon>Pseudomonadati</taxon>
        <taxon>Pseudomonadota</taxon>
        <taxon>Gammaproteobacteria</taxon>
        <taxon>Enterobacterales</taxon>
        <taxon>Enterobacteriaceae</taxon>
        <taxon>Lelliottia</taxon>
    </lineage>
</organism>
<evidence type="ECO:0000259" key="11">
    <source>
        <dbReference type="Pfam" id="PF13953"/>
    </source>
</evidence>
<dbReference type="PROSITE" id="PS01151">
    <property type="entry name" value="FIMBRIAL_USHER"/>
    <property type="match status" value="1"/>
</dbReference>